<dbReference type="Proteomes" id="UP000266861">
    <property type="component" value="Unassembled WGS sequence"/>
</dbReference>
<evidence type="ECO:0000313" key="2">
    <source>
        <dbReference type="EMBL" id="RHZ75928.1"/>
    </source>
</evidence>
<reference evidence="2 3" key="1">
    <citation type="submission" date="2018-08" db="EMBL/GenBank/DDBJ databases">
        <title>Genome and evolution of the arbuscular mycorrhizal fungus Diversispora epigaea (formerly Glomus versiforme) and its bacterial endosymbionts.</title>
        <authorList>
            <person name="Sun X."/>
            <person name="Fei Z."/>
            <person name="Harrison M."/>
        </authorList>
    </citation>
    <scope>NUCLEOTIDE SEQUENCE [LARGE SCALE GENOMIC DNA]</scope>
    <source>
        <strain evidence="2 3">IT104</strain>
    </source>
</reference>
<feature type="region of interest" description="Disordered" evidence="1">
    <location>
        <begin position="1"/>
        <end position="126"/>
    </location>
</feature>
<evidence type="ECO:0000256" key="1">
    <source>
        <dbReference type="SAM" id="MobiDB-lite"/>
    </source>
</evidence>
<feature type="compositionally biased region" description="Basic and acidic residues" evidence="1">
    <location>
        <begin position="1"/>
        <end position="16"/>
    </location>
</feature>
<protein>
    <submittedName>
        <fullName evidence="2">Uncharacterized protein</fullName>
    </submittedName>
</protein>
<evidence type="ECO:0000313" key="3">
    <source>
        <dbReference type="Proteomes" id="UP000266861"/>
    </source>
</evidence>
<name>A0A397INW8_9GLOM</name>
<gene>
    <name evidence="2" type="ORF">Glove_208g196</name>
</gene>
<organism evidence="2 3">
    <name type="scientific">Diversispora epigaea</name>
    <dbReference type="NCBI Taxonomy" id="1348612"/>
    <lineage>
        <taxon>Eukaryota</taxon>
        <taxon>Fungi</taxon>
        <taxon>Fungi incertae sedis</taxon>
        <taxon>Mucoromycota</taxon>
        <taxon>Glomeromycotina</taxon>
        <taxon>Glomeromycetes</taxon>
        <taxon>Diversisporales</taxon>
        <taxon>Diversisporaceae</taxon>
        <taxon>Diversispora</taxon>
    </lineage>
</organism>
<accession>A0A397INW8</accession>
<sequence>MSKNENKDDLLSKEPVHYSSDNKQSILSEKFEGKESTLVDPSGTSHKAILLFIENKAPEANSSDKKKNDEKGKQERDKQEMDRQEMDRQDRDKQEHDRQENHEIKSEEAERKFRYEERKQNNEDINKIERKSSDVLKKSIKGTNKVSIKRGQKYEEEEVETLPYRPYRTQLPPTFTAPSLTFPPTGIPPTDVPPPAGIPPIDVPSTGVIPTNILLPDQLIQQLSTVQPNISQNKTSDQSAIIALQQQIPGVTPNEAMNTIQQCQQQGILPEAAIAMIQQTQAQQVQQTQAQQVQQTQTNQAKNLYQIPQTNVPSIVDTQQQILTRGKVIELQEFGPEKMDVDN</sequence>
<comment type="caution">
    <text evidence="2">The sequence shown here is derived from an EMBL/GenBank/DDBJ whole genome shotgun (WGS) entry which is preliminary data.</text>
</comment>
<dbReference type="OrthoDB" id="2429832at2759"/>
<feature type="compositionally biased region" description="Basic and acidic residues" evidence="1">
    <location>
        <begin position="62"/>
        <end position="126"/>
    </location>
</feature>
<dbReference type="AlphaFoldDB" id="A0A397INW8"/>
<proteinExistence type="predicted"/>
<keyword evidence="3" id="KW-1185">Reference proteome</keyword>
<dbReference type="EMBL" id="PQFF01000195">
    <property type="protein sequence ID" value="RHZ75928.1"/>
    <property type="molecule type" value="Genomic_DNA"/>
</dbReference>